<dbReference type="GeneID" id="136072123"/>
<keyword evidence="1" id="KW-1185">Reference proteome</keyword>
<dbReference type="PANTHER" id="PTHR13582">
    <property type="entry name" value="M-PHASE PHOSPHOPROTEIN 6"/>
    <property type="match status" value="1"/>
</dbReference>
<proteinExistence type="predicted"/>
<reference evidence="2" key="1">
    <citation type="submission" date="2025-08" db="UniProtKB">
        <authorList>
            <consortium name="RefSeq"/>
        </authorList>
    </citation>
    <scope>IDENTIFICATION</scope>
</reference>
<accession>A0ABM4DPV9</accession>
<evidence type="ECO:0000313" key="1">
    <source>
        <dbReference type="Proteomes" id="UP001652625"/>
    </source>
</evidence>
<organism evidence="1 2">
    <name type="scientific">Hydra vulgaris</name>
    <name type="common">Hydra</name>
    <name type="synonym">Hydra attenuata</name>
    <dbReference type="NCBI Taxonomy" id="6087"/>
    <lineage>
        <taxon>Eukaryota</taxon>
        <taxon>Metazoa</taxon>
        <taxon>Cnidaria</taxon>
        <taxon>Hydrozoa</taxon>
        <taxon>Hydroidolina</taxon>
        <taxon>Anthoathecata</taxon>
        <taxon>Aplanulata</taxon>
        <taxon>Hydridae</taxon>
        <taxon>Hydra</taxon>
    </lineage>
</organism>
<evidence type="ECO:0000313" key="2">
    <source>
        <dbReference type="RefSeq" id="XP_065676612.1"/>
    </source>
</evidence>
<name>A0ABM4DPV9_HYDVU</name>
<dbReference type="RefSeq" id="XP_065676612.1">
    <property type="nucleotide sequence ID" value="XM_065820540.1"/>
</dbReference>
<dbReference type="Proteomes" id="UP001652625">
    <property type="component" value="Chromosome 15"/>
</dbReference>
<gene>
    <name evidence="2" type="primary">LOC136072123</name>
</gene>
<dbReference type="Pfam" id="PF10175">
    <property type="entry name" value="MPP6"/>
    <property type="match status" value="1"/>
</dbReference>
<protein>
    <submittedName>
        <fullName evidence="2">M-phase phosphoprotein 6-like isoform X2</fullName>
    </submittedName>
</protein>
<sequence>MPAVKAVKYRPHFPKAEMAETSRGVDDTASRRSLSKNVLQMKFMQRNNERFEADDQFSQHKQQNDDTHWVVLNNSSELNKIENFEFGAGYVLCEELLPIGRMSFMNYNPLVQKVHQEIVTRVNMRYSDERENFDQISDRDMAERYESLVDTIGKKFQKSKRKFVSDSSSDSELDENSLTNRAKRGFIKPKVD</sequence>
<dbReference type="InterPro" id="IPR019324">
    <property type="entry name" value="MPP6"/>
</dbReference>
<dbReference type="PANTHER" id="PTHR13582:SF0">
    <property type="entry name" value="M-PHASE PHOSPHOPROTEIN 6"/>
    <property type="match status" value="1"/>
</dbReference>